<dbReference type="Gene3D" id="3.30.1440.10">
    <property type="match status" value="1"/>
</dbReference>
<keyword evidence="4" id="KW-1185">Reference proteome</keyword>
<evidence type="ECO:0000313" key="4">
    <source>
        <dbReference type="Proteomes" id="UP000256864"/>
    </source>
</evidence>
<organism evidence="3 4">
    <name type="scientific">Methanothermobacter defluvii</name>
    <dbReference type="NCBI Taxonomy" id="49339"/>
    <lineage>
        <taxon>Archaea</taxon>
        <taxon>Methanobacteriati</taxon>
        <taxon>Methanobacteriota</taxon>
        <taxon>Methanomada group</taxon>
        <taxon>Methanobacteria</taxon>
        <taxon>Methanobacteriales</taxon>
        <taxon>Methanobacteriaceae</taxon>
        <taxon>Methanothermobacter</taxon>
    </lineage>
</organism>
<feature type="compositionally biased region" description="Basic and acidic residues" evidence="2">
    <location>
        <begin position="7"/>
        <end position="27"/>
    </location>
</feature>
<dbReference type="InterPro" id="IPR002739">
    <property type="entry name" value="PAB1135-like"/>
</dbReference>
<proteinExistence type="inferred from homology"/>
<protein>
    <recommendedName>
        <fullName evidence="1">UPF0201 protein C7452_0924</fullName>
    </recommendedName>
</protein>
<comment type="caution">
    <text evidence="3">The sequence shown here is derived from an EMBL/GenBank/DDBJ whole genome shotgun (WGS) entry which is preliminary data.</text>
</comment>
<feature type="region of interest" description="Disordered" evidence="2">
    <location>
        <begin position="1"/>
        <end position="27"/>
    </location>
</feature>
<evidence type="ECO:0000313" key="3">
    <source>
        <dbReference type="EMBL" id="REE28899.1"/>
    </source>
</evidence>
<sequence length="146" mass="16509">MQRRVRRAAEEDKRMDKVKVEAPVRATEDPEKVGEAVLNVFPELEIEVEDDAVRGTGDSGSLRNLQEALEKRRIRLTARNILKKHLRGNSTWFYINKQAALMNRVNVLEESISALGDILVEIESDDIMGLIDWLAPDVSVPEDVAD</sequence>
<dbReference type="SUPFAM" id="SSF55282">
    <property type="entry name" value="RL5-like"/>
    <property type="match status" value="1"/>
</dbReference>
<accession>A0A371NEI8</accession>
<evidence type="ECO:0000256" key="2">
    <source>
        <dbReference type="SAM" id="MobiDB-lite"/>
    </source>
</evidence>
<gene>
    <name evidence="3" type="ORF">C7452_0924</name>
</gene>
<dbReference type="InterPro" id="IPR022803">
    <property type="entry name" value="Ribosomal_uL5_dom_sf"/>
</dbReference>
<dbReference type="PANTHER" id="PTHR39652:SF1">
    <property type="entry name" value="UPF0201 PROTEIN TK1335"/>
    <property type="match status" value="1"/>
</dbReference>
<dbReference type="Proteomes" id="UP000256864">
    <property type="component" value="Unassembled WGS sequence"/>
</dbReference>
<dbReference type="AlphaFoldDB" id="A0A371NEI8"/>
<comment type="similarity">
    <text evidence="1">Belongs to the UPF0201 family.</text>
</comment>
<dbReference type="HAMAP" id="MF_01112">
    <property type="entry name" value="UPF0201"/>
    <property type="match status" value="1"/>
</dbReference>
<dbReference type="EMBL" id="QREL01000001">
    <property type="protein sequence ID" value="REE28899.1"/>
    <property type="molecule type" value="Genomic_DNA"/>
</dbReference>
<evidence type="ECO:0000256" key="1">
    <source>
        <dbReference type="HAMAP-Rule" id="MF_01112"/>
    </source>
</evidence>
<dbReference type="PANTHER" id="PTHR39652">
    <property type="entry name" value="UPF0201 PROTEIN TK1335"/>
    <property type="match status" value="1"/>
</dbReference>
<reference evidence="3 4" key="1">
    <citation type="submission" date="2018-07" db="EMBL/GenBank/DDBJ databases">
        <title>Genomic Encyclopedia of Type Strains, Phase IV (KMG-IV): sequencing the most valuable type-strain genomes for metagenomic binning, comparative biology and taxonomic classification.</title>
        <authorList>
            <person name="Goeker M."/>
        </authorList>
    </citation>
    <scope>NUCLEOTIDE SEQUENCE [LARGE SCALE GENOMIC DNA]</scope>
    <source>
        <strain evidence="3 4">DSM 7466</strain>
    </source>
</reference>
<name>A0A371NEI8_9EURY</name>
<dbReference type="Pfam" id="PF01877">
    <property type="entry name" value="RNA_binding"/>
    <property type="match status" value="1"/>
</dbReference>